<dbReference type="InterPro" id="IPR000731">
    <property type="entry name" value="SSD"/>
</dbReference>
<feature type="transmembrane region" description="Helical" evidence="8">
    <location>
        <begin position="1085"/>
        <end position="1117"/>
    </location>
</feature>
<dbReference type="GO" id="GO:0045879">
    <property type="term" value="P:negative regulation of smoothened signaling pathway"/>
    <property type="evidence" value="ECO:0007669"/>
    <property type="project" value="TreeGrafter"/>
</dbReference>
<dbReference type="GO" id="GO:0097108">
    <property type="term" value="F:hedgehog family protein binding"/>
    <property type="evidence" value="ECO:0007669"/>
    <property type="project" value="TreeGrafter"/>
</dbReference>
<dbReference type="GeneID" id="116287935"/>
<dbReference type="FunFam" id="1.20.1640.10:FF:000048">
    <property type="entry name" value="protein patched homolog 1 isoform X2"/>
    <property type="match status" value="1"/>
</dbReference>
<keyword evidence="10" id="KW-1185">Reference proteome</keyword>
<dbReference type="FunCoup" id="A0A6P8H4X9">
    <property type="interactions" value="951"/>
</dbReference>
<dbReference type="PROSITE" id="PS50156">
    <property type="entry name" value="SSD"/>
    <property type="match status" value="1"/>
</dbReference>
<comment type="subcellular location">
    <subcellularLocation>
        <location evidence="1">Membrane</location>
        <topology evidence="1">Multi-pass membrane protein</topology>
    </subcellularLocation>
</comment>
<evidence type="ECO:0000256" key="4">
    <source>
        <dbReference type="ARBA" id="ARBA00022989"/>
    </source>
</evidence>
<feature type="region of interest" description="Disordered" evidence="7">
    <location>
        <begin position="1242"/>
        <end position="1331"/>
    </location>
</feature>
<evidence type="ECO:0000256" key="7">
    <source>
        <dbReference type="SAM" id="MobiDB-lite"/>
    </source>
</evidence>
<feature type="transmembrane region" description="Helical" evidence="8">
    <location>
        <begin position="404"/>
        <end position="421"/>
    </location>
</feature>
<feature type="compositionally biased region" description="Polar residues" evidence="7">
    <location>
        <begin position="1317"/>
        <end position="1327"/>
    </location>
</feature>
<dbReference type="InterPro" id="IPR053958">
    <property type="entry name" value="HMGCR/SNAP/NPC1-like_SSD"/>
</dbReference>
<feature type="transmembrane region" description="Helical" evidence="8">
    <location>
        <begin position="1208"/>
        <end position="1232"/>
    </location>
</feature>
<evidence type="ECO:0000256" key="3">
    <source>
        <dbReference type="ARBA" id="ARBA00022692"/>
    </source>
</evidence>
<feature type="transmembrane region" description="Helical" evidence="8">
    <location>
        <begin position="433"/>
        <end position="460"/>
    </location>
</feature>
<evidence type="ECO:0000313" key="10">
    <source>
        <dbReference type="Proteomes" id="UP000515163"/>
    </source>
</evidence>
<feature type="transmembrane region" description="Helical" evidence="8">
    <location>
        <begin position="466"/>
        <end position="490"/>
    </location>
</feature>
<keyword evidence="4 8" id="KW-1133">Transmembrane helix</keyword>
<comment type="similarity">
    <text evidence="2">Belongs to the patched family.</text>
</comment>
<dbReference type="RefSeq" id="XP_031550501.1">
    <property type="nucleotide sequence ID" value="XM_031694641.1"/>
</dbReference>
<dbReference type="Proteomes" id="UP000515163">
    <property type="component" value="Unplaced"/>
</dbReference>
<evidence type="ECO:0000259" key="9">
    <source>
        <dbReference type="PROSITE" id="PS50156"/>
    </source>
</evidence>
<feature type="transmembrane region" description="Helical" evidence="8">
    <location>
        <begin position="1137"/>
        <end position="1162"/>
    </location>
</feature>
<feature type="region of interest" description="Disordered" evidence="7">
    <location>
        <begin position="726"/>
        <end position="771"/>
    </location>
</feature>
<dbReference type="PANTHER" id="PTHR46022:SF1">
    <property type="entry name" value="PROTEIN PATCHED"/>
    <property type="match status" value="1"/>
</dbReference>
<evidence type="ECO:0000256" key="5">
    <source>
        <dbReference type="ARBA" id="ARBA00023136"/>
    </source>
</evidence>
<dbReference type="PANTHER" id="PTHR46022">
    <property type="entry name" value="PROTEIN PATCHED"/>
    <property type="match status" value="1"/>
</dbReference>
<feature type="transmembrane region" description="Helical" evidence="8">
    <location>
        <begin position="808"/>
        <end position="828"/>
    </location>
</feature>
<feature type="transmembrane region" description="Helical" evidence="8">
    <location>
        <begin position="538"/>
        <end position="563"/>
    </location>
</feature>
<dbReference type="Pfam" id="PF12349">
    <property type="entry name" value="Sterol-sensing"/>
    <property type="match status" value="1"/>
</dbReference>
<dbReference type="GO" id="GO:0005119">
    <property type="term" value="F:smoothened binding"/>
    <property type="evidence" value="ECO:0007669"/>
    <property type="project" value="TreeGrafter"/>
</dbReference>
<dbReference type="OrthoDB" id="5873834at2759"/>
<keyword evidence="3 8" id="KW-0812">Transmembrane</keyword>
<dbReference type="KEGG" id="aten:116287935"/>
<proteinExistence type="inferred from homology"/>
<evidence type="ECO:0000256" key="1">
    <source>
        <dbReference type="ARBA" id="ARBA00004141"/>
    </source>
</evidence>
<dbReference type="GO" id="GO:0008158">
    <property type="term" value="F:hedgehog receptor activity"/>
    <property type="evidence" value="ECO:0007669"/>
    <property type="project" value="TreeGrafter"/>
</dbReference>
<organism evidence="10 11">
    <name type="scientific">Actinia tenebrosa</name>
    <name type="common">Australian red waratah sea anemone</name>
    <dbReference type="NCBI Taxonomy" id="6105"/>
    <lineage>
        <taxon>Eukaryota</taxon>
        <taxon>Metazoa</taxon>
        <taxon>Cnidaria</taxon>
        <taxon>Anthozoa</taxon>
        <taxon>Hexacorallia</taxon>
        <taxon>Actiniaria</taxon>
        <taxon>Actiniidae</taxon>
        <taxon>Actinia</taxon>
    </lineage>
</organism>
<feature type="transmembrane region" description="Helical" evidence="8">
    <location>
        <begin position="848"/>
        <end position="867"/>
    </location>
</feature>
<feature type="compositionally biased region" description="Basic and acidic residues" evidence="7">
    <location>
        <begin position="1287"/>
        <end position="1296"/>
    </location>
</feature>
<feature type="compositionally biased region" description="Basic residues" evidence="7">
    <location>
        <begin position="1297"/>
        <end position="1315"/>
    </location>
</feature>
<keyword evidence="5 8" id="KW-0472">Membrane</keyword>
<dbReference type="GO" id="GO:0005886">
    <property type="term" value="C:plasma membrane"/>
    <property type="evidence" value="ECO:0007669"/>
    <property type="project" value="TreeGrafter"/>
</dbReference>
<dbReference type="Gene3D" id="1.20.1640.10">
    <property type="entry name" value="Multidrug efflux transporter AcrB transmembrane domain"/>
    <property type="match status" value="2"/>
</dbReference>
<dbReference type="InParanoid" id="A0A6P8H4X9"/>
<evidence type="ECO:0000313" key="11">
    <source>
        <dbReference type="RefSeq" id="XP_031550501.1"/>
    </source>
</evidence>
<feature type="transmembrane region" description="Helical" evidence="8">
    <location>
        <begin position="1183"/>
        <end position="1202"/>
    </location>
</feature>
<name>A0A6P8H4X9_ACTTE</name>
<keyword evidence="6" id="KW-0325">Glycoprotein</keyword>
<evidence type="ECO:0000256" key="6">
    <source>
        <dbReference type="ARBA" id="ARBA00023180"/>
    </source>
</evidence>
<evidence type="ECO:0000256" key="8">
    <source>
        <dbReference type="SAM" id="Phobius"/>
    </source>
</evidence>
<feature type="transmembrane region" description="Helical" evidence="8">
    <location>
        <begin position="511"/>
        <end position="532"/>
    </location>
</feature>
<dbReference type="SUPFAM" id="SSF82866">
    <property type="entry name" value="Multidrug efflux transporter AcrB transmembrane domain"/>
    <property type="match status" value="2"/>
</dbReference>
<accession>A0A6P8H4X9</accession>
<gene>
    <name evidence="11" type="primary">LOC116287935</name>
</gene>
<protein>
    <submittedName>
        <fullName evidence="11">Protein patched homolog 1-like</fullName>
    </submittedName>
</protein>
<sequence length="1405" mass="156492">MSGSTPENYTWAREVLQDIDEGRARGNRLALKIRSRIQSALFSIGCLSQRHCGKIVLFGFLVMSIFAIGLSRAKLETNAEKLWVEAGGRLERELRYTEAALGKEFGSTQEIVIQTPNSKGTNILTVEAMLLHQKALKQAAKLKVHVANRDWSLKDLCYAPSFPLFYNSMLGEIMHHLIPCTIITPMDCFWEGAKVHGPEIDMTLPDDSQRSYLKWTDLNPIDLLNKIQESFSSWEMKKFRTLFKEAGITTGYLEKPCLNPKDPGCPRLAPNFHSKEVPDIGAELTGGCHGFAAKFMEWPEEIIVGGVIKNRSGTIRSASALQSVVLLMGVNNLYDYHQDRYWKGDGSYKWNVDIAREVLETWQKNFTKVMNEVTDETEEEFSILAFTSASFNELLKDFSKTSTVRLAMGYVLMLIYSGLTLKKWNNAVQSQGALGVAGVVLVTVAVVSGLGFCTFCGIAFNASSTQVLPFLALGLGVDDMFLLAHTYASISERGEIHPSDQVGYTLGRTGVSIFLTSFNNMVAFLMAVIIPIPALRAFSFQAAVIVMFNYFAIIIVFPAMIAIDVKRKRDQRYDLCCCIQRDVPQRISITPSSTTDSAMVLRRFHNSCSSLSSVTNSGVNAGAVVLPGNMQATALGTVSLPGAVTVQASAVAEISNGGNSVCNTILPLSVSGLNSQDILTVSAGDGRTAVGAGCRVERSTLREHPTDTNIDVVVPNRTNTVRYDNKEKPKKHVSRNNNVNTRTIEHNSRPVGRSSDQSLRDSSRNSSHNKMMDSKWVKMKKKLRVLSLAYFAKHYYGPFLQKPSTKTVVILLFIAMLVAGAYGCLLVRDGLDLTDLVPKNSTEHKFVTAQYMYFSFYSIFAVTMKNFDYSKEQNLMYEYHDAFKRVSNVLKTPEMELQPFWLMYFRDWLKDVQTSFDEEWASGTITYSGWYENASDSGILGYKMLAQTGNENYPVNRSQVRSVRLVDDQGIIRPQVFYHYLTVWYNVDTMGYTASQGNVRPKPSNWNNNRDSKEPRNMKIEPAEPLEFSQLPFYLVNMKDTADFVKVIKEVREICDEFKEKGLSTYPSGIPFTFWEQYVWLRHNLFIAIIVILAVSFIVMVIVLCNLWAAAIIVLALTLITVQVFGFMGLTGIKLSAVPAVTLILSVGVGVEFTVHMCLAFLSATGEKNIRMQKAIEQVFSPVLDGAVSTFLGVVMLAGSDFDFIVRYFFHLLCALIVIGVTNGLVLLPVFLSMAGPAPEVEAVRPPGTASSAGSQRELLPVSSCRRGTPPTDSQVCILDTSGYHNSKQDDKTDNSRHHHRKRPRGERHYNRRVHASNANKSNSSPRASRVTYDLESSSSVVARVTATATVTVQVHAEQIPNERTICERVQDNVQSSSHRSTQAAGQIQYGEITIEDLEEHTQVK</sequence>
<feature type="domain" description="SSD" evidence="9">
    <location>
        <begin position="402"/>
        <end position="563"/>
    </location>
</feature>
<reference evidence="11" key="1">
    <citation type="submission" date="2025-08" db="UniProtKB">
        <authorList>
            <consortium name="RefSeq"/>
        </authorList>
    </citation>
    <scope>IDENTIFICATION</scope>
    <source>
        <tissue evidence="11">Tentacle</tissue>
    </source>
</reference>
<evidence type="ECO:0000256" key="2">
    <source>
        <dbReference type="ARBA" id="ARBA00005585"/>
    </source>
</evidence>